<dbReference type="InterPro" id="IPR036105">
    <property type="entry name" value="DiNase_FeMo-co_biosyn_sf"/>
</dbReference>
<evidence type="ECO:0000313" key="2">
    <source>
        <dbReference type="EMBL" id="MBF8436380.1"/>
    </source>
</evidence>
<sequence>MTAITSSNKGLESEIDKKFGRCKFILIYNPETEEVTSYENEFLKQNSGVGVKTAEFIADKGVKKVLTFKVGPKAAQVLDKAGIETVTGLKGQVKENIDKYI</sequence>
<name>A0A931AT87_9FIRM</name>
<dbReference type="Proteomes" id="UP000621436">
    <property type="component" value="Unassembled WGS sequence"/>
</dbReference>
<comment type="caution">
    <text evidence="2">The sequence shown here is derived from an EMBL/GenBank/DDBJ whole genome shotgun (WGS) entry which is preliminary data.</text>
</comment>
<keyword evidence="3" id="KW-1185">Reference proteome</keyword>
<dbReference type="AlphaFoldDB" id="A0A931AT87"/>
<dbReference type="PANTHER" id="PTHR42983">
    <property type="entry name" value="DINITROGENASE IRON-MOLYBDENUM COFACTOR PROTEIN-RELATED"/>
    <property type="match status" value="1"/>
</dbReference>
<dbReference type="RefSeq" id="WP_270453242.1">
    <property type="nucleotide sequence ID" value="NZ_JADPIE010000002.1"/>
</dbReference>
<reference evidence="2" key="1">
    <citation type="submission" date="2020-11" db="EMBL/GenBank/DDBJ databases">
        <title>Halonatronomonas betainensis gen. nov., sp. nov. a novel haloalkaliphilic representative of the family Halanaerobiacae capable of betaine degradation.</title>
        <authorList>
            <person name="Boltyanskaya Y."/>
            <person name="Kevbrin V."/>
            <person name="Detkova E."/>
            <person name="Grouzdev D.S."/>
            <person name="Koziaeva V."/>
            <person name="Zhilina T."/>
        </authorList>
    </citation>
    <scope>NUCLEOTIDE SEQUENCE</scope>
    <source>
        <strain evidence="2">Z-7014</strain>
    </source>
</reference>
<dbReference type="EMBL" id="JADPIE010000002">
    <property type="protein sequence ID" value="MBF8436380.1"/>
    <property type="molecule type" value="Genomic_DNA"/>
</dbReference>
<accession>A0A931AT87</accession>
<dbReference type="SUPFAM" id="SSF53146">
    <property type="entry name" value="Nitrogenase accessory factor-like"/>
    <property type="match status" value="1"/>
</dbReference>
<dbReference type="Pfam" id="PF02579">
    <property type="entry name" value="Nitro_FeMo-Co"/>
    <property type="match status" value="1"/>
</dbReference>
<evidence type="ECO:0000313" key="3">
    <source>
        <dbReference type="Proteomes" id="UP000621436"/>
    </source>
</evidence>
<feature type="domain" description="Dinitrogenase iron-molybdenum cofactor biosynthesis" evidence="1">
    <location>
        <begin position="12"/>
        <end position="101"/>
    </location>
</feature>
<proteinExistence type="predicted"/>
<dbReference type="Gene3D" id="3.30.420.130">
    <property type="entry name" value="Dinitrogenase iron-molybdenum cofactor biosynthesis domain"/>
    <property type="match status" value="1"/>
</dbReference>
<organism evidence="2 3">
    <name type="scientific">Halonatronomonas betaini</name>
    <dbReference type="NCBI Taxonomy" id="2778430"/>
    <lineage>
        <taxon>Bacteria</taxon>
        <taxon>Bacillati</taxon>
        <taxon>Bacillota</taxon>
        <taxon>Clostridia</taxon>
        <taxon>Halanaerobiales</taxon>
        <taxon>Halarsenatibacteraceae</taxon>
        <taxon>Halonatronomonas</taxon>
    </lineage>
</organism>
<dbReference type="InterPro" id="IPR003731">
    <property type="entry name" value="Di-Nase_FeMo-co_biosynth"/>
</dbReference>
<protein>
    <submittedName>
        <fullName evidence="2">NifB/NifX family molybdenum-iron cluster-binding protein</fullName>
    </submittedName>
</protein>
<evidence type="ECO:0000259" key="1">
    <source>
        <dbReference type="Pfam" id="PF02579"/>
    </source>
</evidence>
<dbReference type="PANTHER" id="PTHR42983:SF1">
    <property type="entry name" value="IRON-MOLYBDENUM PROTEIN"/>
    <property type="match status" value="1"/>
</dbReference>
<gene>
    <name evidence="2" type="ORF">I0Q91_04745</name>
</gene>